<dbReference type="Proteomes" id="UP000002011">
    <property type="component" value="Chromosome"/>
</dbReference>
<dbReference type="EMBL" id="CP001619">
    <property type="protein sequence ID" value="ACT93460.1"/>
    <property type="molecule type" value="Genomic_DNA"/>
</dbReference>
<keyword evidence="1" id="KW-0812">Transmembrane</keyword>
<name>C6VYV5_DYAFD</name>
<gene>
    <name evidence="2" type="ordered locus">Dfer_2238</name>
</gene>
<sequence length="380" mass="42998">MLFRLHSWLGLFTGIFLILLGLSGSVLVFRTELDQYFNAELLHVTPVDHAATDQVLKRCYENITSRYPNLDGIAWVNPDAEPADAYNFRIYFNDTRLFTYDLGLISFDPHTGAVLREGPSSEFTPSFIEWLFQFHFSFQLGIPGAALTAFFGITMLLSLITGAIVYRKMLWRVICFRVKINRKNWRTISSDLHRIVGVWSLLLNAVIFFTGFWMNLFAFKAKTWENEQVATRPNTLMAASPDRMYREALAAMPDLQPTYVYLPTQPARKFEVRGYAAGESRIWGSSNSVRVDQQTGEIVQVTRLADKPLGERIEATFFPLHVGNFGGIAVKILYAIIGLTPGLLAVTGFLLWWRGVRKPRRAAPAGIKREKAGQGSGDRL</sequence>
<keyword evidence="1" id="KW-0472">Membrane</keyword>
<dbReference type="InterPro" id="IPR005625">
    <property type="entry name" value="PepSY-ass_TM"/>
</dbReference>
<dbReference type="AlphaFoldDB" id="C6VYV5"/>
<feature type="transmembrane region" description="Helical" evidence="1">
    <location>
        <begin position="332"/>
        <end position="353"/>
    </location>
</feature>
<organism evidence="2 3">
    <name type="scientific">Dyadobacter fermentans (strain ATCC 700827 / DSM 18053 / CIP 107007 / KCTC 52180 / NS114)</name>
    <dbReference type="NCBI Taxonomy" id="471854"/>
    <lineage>
        <taxon>Bacteria</taxon>
        <taxon>Pseudomonadati</taxon>
        <taxon>Bacteroidota</taxon>
        <taxon>Cytophagia</taxon>
        <taxon>Cytophagales</taxon>
        <taxon>Spirosomataceae</taxon>
        <taxon>Dyadobacter</taxon>
    </lineage>
</organism>
<evidence type="ECO:0000313" key="2">
    <source>
        <dbReference type="EMBL" id="ACT93460.1"/>
    </source>
</evidence>
<keyword evidence="3" id="KW-1185">Reference proteome</keyword>
<accession>C6VYV5</accession>
<proteinExistence type="predicted"/>
<feature type="transmembrane region" description="Helical" evidence="1">
    <location>
        <begin position="7"/>
        <end position="29"/>
    </location>
</feature>
<feature type="transmembrane region" description="Helical" evidence="1">
    <location>
        <begin position="140"/>
        <end position="166"/>
    </location>
</feature>
<dbReference type="eggNOG" id="COG3182">
    <property type="taxonomic scope" value="Bacteria"/>
</dbReference>
<dbReference type="HOGENOM" id="CLU_031962_2_0_10"/>
<dbReference type="PANTHER" id="PTHR34219">
    <property type="entry name" value="IRON-REGULATED INNER MEMBRANE PROTEIN-RELATED"/>
    <property type="match status" value="1"/>
</dbReference>
<feature type="transmembrane region" description="Helical" evidence="1">
    <location>
        <begin position="192"/>
        <end position="214"/>
    </location>
</feature>
<reference evidence="2 3" key="1">
    <citation type="journal article" date="2009" name="Stand. Genomic Sci.">
        <title>Complete genome sequence of Dyadobacter fermentans type strain (NS114).</title>
        <authorList>
            <person name="Lang E."/>
            <person name="Lapidus A."/>
            <person name="Chertkov O."/>
            <person name="Brettin T."/>
            <person name="Detter J.C."/>
            <person name="Han C."/>
            <person name="Copeland A."/>
            <person name="Glavina Del Rio T."/>
            <person name="Nolan M."/>
            <person name="Chen F."/>
            <person name="Lucas S."/>
            <person name="Tice H."/>
            <person name="Cheng J.F."/>
            <person name="Land M."/>
            <person name="Hauser L."/>
            <person name="Chang Y.J."/>
            <person name="Jeffries C.D."/>
            <person name="Kopitz M."/>
            <person name="Bruce D."/>
            <person name="Goodwin L."/>
            <person name="Pitluck S."/>
            <person name="Ovchinnikova G."/>
            <person name="Pati A."/>
            <person name="Ivanova N."/>
            <person name="Mavrommatis K."/>
            <person name="Chen A."/>
            <person name="Palaniappan K."/>
            <person name="Chain P."/>
            <person name="Bristow J."/>
            <person name="Eisen J.A."/>
            <person name="Markowitz V."/>
            <person name="Hugenholtz P."/>
            <person name="Goker M."/>
            <person name="Rohde M."/>
            <person name="Kyrpides N.C."/>
            <person name="Klenk H.P."/>
        </authorList>
    </citation>
    <scope>NUCLEOTIDE SEQUENCE [LARGE SCALE GENOMIC DNA]</scope>
    <source>
        <strain evidence="3">ATCC 700827 / DSM 18053 / CIP 107007 / KCTC 52180 / NS114</strain>
    </source>
</reference>
<dbReference type="KEGG" id="dfe:Dfer_2238"/>
<evidence type="ECO:0000313" key="3">
    <source>
        <dbReference type="Proteomes" id="UP000002011"/>
    </source>
</evidence>
<dbReference type="STRING" id="471854.Dfer_2238"/>
<dbReference type="Pfam" id="PF03929">
    <property type="entry name" value="PepSY_TM"/>
    <property type="match status" value="1"/>
</dbReference>
<evidence type="ECO:0000256" key="1">
    <source>
        <dbReference type="SAM" id="Phobius"/>
    </source>
</evidence>
<keyword evidence="1" id="KW-1133">Transmembrane helix</keyword>
<protein>
    <submittedName>
        <fullName evidence="2">PepSY-associated TM helix domain protein</fullName>
    </submittedName>
</protein>